<sequence length="106" mass="11545">MSPPVALWLSPYIATPGPKISVLIPLDNQPEDANARETVACDQLDNQDALSSPEPTPQQYIVGKVRYYFPVDIIVATKFLGLPANVSYNTQGVLDESPLDVSNVMD</sequence>
<evidence type="ECO:0000313" key="1">
    <source>
        <dbReference type="EMBL" id="KAJ9050429.1"/>
    </source>
</evidence>
<dbReference type="Proteomes" id="UP001165960">
    <property type="component" value="Unassembled WGS sequence"/>
</dbReference>
<proteinExistence type="predicted"/>
<evidence type="ECO:0000313" key="2">
    <source>
        <dbReference type="Proteomes" id="UP001165960"/>
    </source>
</evidence>
<protein>
    <submittedName>
        <fullName evidence="1">Uncharacterized protein</fullName>
    </submittedName>
</protein>
<gene>
    <name evidence="1" type="ORF">DSO57_1014437</name>
</gene>
<organism evidence="1 2">
    <name type="scientific">Entomophthora muscae</name>
    <dbReference type="NCBI Taxonomy" id="34485"/>
    <lineage>
        <taxon>Eukaryota</taxon>
        <taxon>Fungi</taxon>
        <taxon>Fungi incertae sedis</taxon>
        <taxon>Zoopagomycota</taxon>
        <taxon>Entomophthoromycotina</taxon>
        <taxon>Entomophthoromycetes</taxon>
        <taxon>Entomophthorales</taxon>
        <taxon>Entomophthoraceae</taxon>
        <taxon>Entomophthora</taxon>
    </lineage>
</organism>
<accession>A0ACC2RK67</accession>
<name>A0ACC2RK67_9FUNG</name>
<dbReference type="EMBL" id="QTSX02007155">
    <property type="protein sequence ID" value="KAJ9050429.1"/>
    <property type="molecule type" value="Genomic_DNA"/>
</dbReference>
<keyword evidence="2" id="KW-1185">Reference proteome</keyword>
<reference evidence="1" key="1">
    <citation type="submission" date="2022-04" db="EMBL/GenBank/DDBJ databases">
        <title>Genome of the entomopathogenic fungus Entomophthora muscae.</title>
        <authorList>
            <person name="Elya C."/>
            <person name="Lovett B.R."/>
            <person name="Lee E."/>
            <person name="Macias A.M."/>
            <person name="Hajek A.E."/>
            <person name="De Bivort B.L."/>
            <person name="Kasson M.T."/>
            <person name="De Fine Licht H.H."/>
            <person name="Stajich J.E."/>
        </authorList>
    </citation>
    <scope>NUCLEOTIDE SEQUENCE</scope>
    <source>
        <strain evidence="1">Berkeley</strain>
    </source>
</reference>
<comment type="caution">
    <text evidence="1">The sequence shown here is derived from an EMBL/GenBank/DDBJ whole genome shotgun (WGS) entry which is preliminary data.</text>
</comment>